<dbReference type="InterPro" id="IPR036663">
    <property type="entry name" value="Fumarylacetoacetase_C_sf"/>
</dbReference>
<keyword evidence="5" id="KW-1185">Reference proteome</keyword>
<evidence type="ECO:0000256" key="1">
    <source>
        <dbReference type="ARBA" id="ARBA00010211"/>
    </source>
</evidence>
<protein>
    <submittedName>
        <fullName evidence="4">Fumarylacetoacetate hydrolase family protein</fullName>
    </submittedName>
</protein>
<dbReference type="InterPro" id="IPR011234">
    <property type="entry name" value="Fumarylacetoacetase-like_C"/>
</dbReference>
<dbReference type="InterPro" id="IPR051121">
    <property type="entry name" value="FAH"/>
</dbReference>
<comment type="caution">
    <text evidence="4">The sequence shown here is derived from an EMBL/GenBank/DDBJ whole genome shotgun (WGS) entry which is preliminary data.</text>
</comment>
<dbReference type="Gene3D" id="3.90.850.10">
    <property type="entry name" value="Fumarylacetoacetase-like, C-terminal domain"/>
    <property type="match status" value="1"/>
</dbReference>
<dbReference type="Pfam" id="PF01557">
    <property type="entry name" value="FAA_hydrolase"/>
    <property type="match status" value="1"/>
</dbReference>
<gene>
    <name evidence="4" type="ORF">RM541_01290</name>
</gene>
<evidence type="ECO:0000313" key="5">
    <source>
        <dbReference type="Proteomes" id="UP001253848"/>
    </source>
</evidence>
<evidence type="ECO:0000256" key="2">
    <source>
        <dbReference type="ARBA" id="ARBA00022723"/>
    </source>
</evidence>
<feature type="domain" description="Fumarylacetoacetase-like C-terminal" evidence="3">
    <location>
        <begin position="103"/>
        <end position="276"/>
    </location>
</feature>
<proteinExistence type="inferred from homology"/>
<accession>A0ABU3DMN5</accession>
<evidence type="ECO:0000259" key="3">
    <source>
        <dbReference type="Pfam" id="PF01557"/>
    </source>
</evidence>
<reference evidence="4 5" key="1">
    <citation type="submission" date="2023-09" db="EMBL/GenBank/DDBJ databases">
        <authorList>
            <person name="Rey-Velasco X."/>
        </authorList>
    </citation>
    <scope>NUCLEOTIDE SEQUENCE [LARGE SCALE GENOMIC DNA]</scope>
    <source>
        <strain evidence="4 5">F225</strain>
    </source>
</reference>
<dbReference type="SUPFAM" id="SSF56529">
    <property type="entry name" value="FAH"/>
    <property type="match status" value="1"/>
</dbReference>
<dbReference type="PANTHER" id="PTHR42796">
    <property type="entry name" value="FUMARYLACETOACETATE HYDROLASE DOMAIN-CONTAINING PROTEIN 2A-RELATED"/>
    <property type="match status" value="1"/>
</dbReference>
<keyword evidence="4" id="KW-0378">Hydrolase</keyword>
<sequence>MKLYKTQNGIVIEKDNSYYLLKDETWDSFINDDHLYEKMKNVTSNLAADPRGKNLIDNLLAPLGNQEIWASGVTYYRSREGRQEESKGSGGGDFYARVYEAERPELFFKALAHRTVGPGGKVRIRKDSGWDVPEPELTLLITSSGKIVGYTVGNDMSSRSIEGENPLYLPQAKNYDGCASVGPCVYVSPSPLSQDTLIQMEVIRTGEKVFEGSIDIGQIKRKLTDIVKYLYRECSFPYGSMLMTGTGIVPGKEFTLQKKDEIRITIEPIGTLVNFVE</sequence>
<dbReference type="GO" id="GO:0016787">
    <property type="term" value="F:hydrolase activity"/>
    <property type="evidence" value="ECO:0007669"/>
    <property type="project" value="UniProtKB-KW"/>
</dbReference>
<name>A0ABU3DMN5_9FLAO</name>
<dbReference type="EMBL" id="JAVRHN010000001">
    <property type="protein sequence ID" value="MDT0684980.1"/>
    <property type="molecule type" value="Genomic_DNA"/>
</dbReference>
<dbReference type="RefSeq" id="WP_311498420.1">
    <property type="nucleotide sequence ID" value="NZ_JAVRHN010000001.1"/>
</dbReference>
<keyword evidence="2" id="KW-0479">Metal-binding</keyword>
<comment type="similarity">
    <text evidence="1">Belongs to the FAH family.</text>
</comment>
<dbReference type="PANTHER" id="PTHR42796:SF7">
    <property type="entry name" value="2-DEHYDRO-3-DEOXY-D-ARABINONATE DEHYDRATASE"/>
    <property type="match status" value="1"/>
</dbReference>
<evidence type="ECO:0000313" key="4">
    <source>
        <dbReference type="EMBL" id="MDT0684980.1"/>
    </source>
</evidence>
<organism evidence="4 5">
    <name type="scientific">Autumnicola psychrophila</name>
    <dbReference type="NCBI Taxonomy" id="3075592"/>
    <lineage>
        <taxon>Bacteria</taxon>
        <taxon>Pseudomonadati</taxon>
        <taxon>Bacteroidota</taxon>
        <taxon>Flavobacteriia</taxon>
        <taxon>Flavobacteriales</taxon>
        <taxon>Flavobacteriaceae</taxon>
        <taxon>Autumnicola</taxon>
    </lineage>
</organism>
<dbReference type="Proteomes" id="UP001253848">
    <property type="component" value="Unassembled WGS sequence"/>
</dbReference>